<proteinExistence type="predicted"/>
<comment type="caution">
    <text evidence="1">The sequence shown here is derived from an EMBL/GenBank/DDBJ whole genome shotgun (WGS) entry which is preliminary data.</text>
</comment>
<accession>A0ABP8HKT0</accession>
<keyword evidence="2" id="KW-1185">Reference proteome</keyword>
<reference evidence="2" key="1">
    <citation type="journal article" date="2019" name="Int. J. Syst. Evol. Microbiol.">
        <title>The Global Catalogue of Microorganisms (GCM) 10K type strain sequencing project: providing services to taxonomists for standard genome sequencing and annotation.</title>
        <authorList>
            <consortium name="The Broad Institute Genomics Platform"/>
            <consortium name="The Broad Institute Genome Sequencing Center for Infectious Disease"/>
            <person name="Wu L."/>
            <person name="Ma J."/>
        </authorList>
    </citation>
    <scope>NUCLEOTIDE SEQUENCE [LARGE SCALE GENOMIC DNA]</scope>
    <source>
        <strain evidence="2">JCM 31290</strain>
    </source>
</reference>
<evidence type="ECO:0000313" key="1">
    <source>
        <dbReference type="EMBL" id="GAA4340688.1"/>
    </source>
</evidence>
<sequence length="77" mass="7950">MVAVPGSVCEVVVDEVGELRGQDDGVADDLQVGVIRVVVEVVGGEFDDAGQREGVEADEGCGDANVRRKRGVVQAPA</sequence>
<dbReference type="Proteomes" id="UP001501115">
    <property type="component" value="Unassembled WGS sequence"/>
</dbReference>
<protein>
    <submittedName>
        <fullName evidence="1">Uncharacterized protein</fullName>
    </submittedName>
</protein>
<gene>
    <name evidence="1" type="ORF">GCM10023086_76360</name>
</gene>
<name>A0ABP8HKT0_9ACTN</name>
<dbReference type="EMBL" id="BAABET010000021">
    <property type="protein sequence ID" value="GAA4340688.1"/>
    <property type="molecule type" value="Genomic_DNA"/>
</dbReference>
<organism evidence="1 2">
    <name type="scientific">Streptomyces venetus</name>
    <dbReference type="NCBI Taxonomy" id="1701086"/>
    <lineage>
        <taxon>Bacteria</taxon>
        <taxon>Bacillati</taxon>
        <taxon>Actinomycetota</taxon>
        <taxon>Actinomycetes</taxon>
        <taxon>Kitasatosporales</taxon>
        <taxon>Streptomycetaceae</taxon>
        <taxon>Streptomyces</taxon>
    </lineage>
</organism>
<evidence type="ECO:0000313" key="2">
    <source>
        <dbReference type="Proteomes" id="UP001501115"/>
    </source>
</evidence>